<dbReference type="KEGG" id="tsy:THSYN_03705"/>
<sequence length="182" mass="19970">MPTIDLFELRNNFALHDVLICFNGPFSHGLIEEFGVAVRQHLAQRAAEHSALLDVFAVYVELAQNVRNYIAAKGFTPGQPHNPDCAIIAILWDGERFAVGAGNVVARADAAGLAGRIAELNGLDKETLRRRFKEQLRAPHQPGSRGAGLGLLDIARRAAMPILLARTPLTDEWEFVSLLVRI</sequence>
<dbReference type="NCBIfam" id="NF038262">
    <property type="entry name" value="SiaB_fam_kinase"/>
    <property type="match status" value="1"/>
</dbReference>
<name>A0A2K8U3J5_9GAMM</name>
<gene>
    <name evidence="1" type="ORF">THSYN_03705</name>
</gene>
<reference evidence="1 2" key="1">
    <citation type="submission" date="2017-03" db="EMBL/GenBank/DDBJ databases">
        <title>Complete genome sequence of Candidatus 'Thiodictyon syntrophicum' sp. nov. strain Cad16T, a photolithoautotroph purple sulfur bacterium isolated from an alpine meromictic lake.</title>
        <authorList>
            <person name="Luedin S.M."/>
            <person name="Pothier J.F."/>
            <person name="Danza F."/>
            <person name="Storelli N."/>
            <person name="Wittwer M."/>
            <person name="Tonolla M."/>
        </authorList>
    </citation>
    <scope>NUCLEOTIDE SEQUENCE [LARGE SCALE GENOMIC DNA]</scope>
    <source>
        <strain evidence="1 2">Cad16T</strain>
    </source>
</reference>
<dbReference type="Pfam" id="PF19788">
    <property type="entry name" value="DUF6272"/>
    <property type="match status" value="1"/>
</dbReference>
<accession>A0A2K8U3J5</accession>
<protein>
    <submittedName>
        <fullName evidence="1">Uncharacterized protein</fullName>
    </submittedName>
</protein>
<dbReference type="Proteomes" id="UP000232638">
    <property type="component" value="Chromosome"/>
</dbReference>
<dbReference type="AlphaFoldDB" id="A0A2K8U3J5"/>
<dbReference type="OrthoDB" id="5365713at2"/>
<dbReference type="RefSeq" id="WP_100917959.1">
    <property type="nucleotide sequence ID" value="NZ_CP020370.1"/>
</dbReference>
<organism evidence="1 2">
    <name type="scientific">Candidatus Thiodictyon syntrophicum</name>
    <dbReference type="NCBI Taxonomy" id="1166950"/>
    <lineage>
        <taxon>Bacteria</taxon>
        <taxon>Pseudomonadati</taxon>
        <taxon>Pseudomonadota</taxon>
        <taxon>Gammaproteobacteria</taxon>
        <taxon>Chromatiales</taxon>
        <taxon>Chromatiaceae</taxon>
        <taxon>Thiodictyon</taxon>
    </lineage>
</organism>
<dbReference type="EMBL" id="CP020370">
    <property type="protein sequence ID" value="AUB80153.1"/>
    <property type="molecule type" value="Genomic_DNA"/>
</dbReference>
<proteinExistence type="predicted"/>
<evidence type="ECO:0000313" key="1">
    <source>
        <dbReference type="EMBL" id="AUB80153.1"/>
    </source>
</evidence>
<keyword evidence="2" id="KW-1185">Reference proteome</keyword>
<dbReference type="InterPro" id="IPR046239">
    <property type="entry name" value="DUF6272"/>
</dbReference>
<evidence type="ECO:0000313" key="2">
    <source>
        <dbReference type="Proteomes" id="UP000232638"/>
    </source>
</evidence>